<sequence>MSGTAQYVKDSEGNTTILALSKTNVGIGTTTPSVALEVAGMIKCQTLNVNGTLTVVGALNVTGTLAISGAQTTITNITDVRSAPTTAVFQTLLVDKNTGKLYAA</sequence>
<accession>W9HCB9</accession>
<gene>
    <name evidence="1" type="ORF">N825_28245</name>
</gene>
<dbReference type="Proteomes" id="UP000019486">
    <property type="component" value="Unassembled WGS sequence"/>
</dbReference>
<name>W9HCB9_9PROT</name>
<proteinExistence type="predicted"/>
<comment type="caution">
    <text evidence="1">The sequence shown here is derived from an EMBL/GenBank/DDBJ whole genome shotgun (WGS) entry which is preliminary data.</text>
</comment>
<dbReference type="AlphaFoldDB" id="W9HCB9"/>
<evidence type="ECO:0000313" key="2">
    <source>
        <dbReference type="Proteomes" id="UP000019486"/>
    </source>
</evidence>
<keyword evidence="2" id="KW-1185">Reference proteome</keyword>
<dbReference type="EMBL" id="AVFL01000004">
    <property type="protein sequence ID" value="EWY41528.1"/>
    <property type="molecule type" value="Genomic_DNA"/>
</dbReference>
<reference evidence="1 2" key="1">
    <citation type="submission" date="2013-08" db="EMBL/GenBank/DDBJ databases">
        <title>The genome sequence of Skermanella stibiiresistens.</title>
        <authorList>
            <person name="Zhu W."/>
            <person name="Wang G."/>
        </authorList>
    </citation>
    <scope>NUCLEOTIDE SEQUENCE [LARGE SCALE GENOMIC DNA]</scope>
    <source>
        <strain evidence="1 2">SB22</strain>
    </source>
</reference>
<protein>
    <submittedName>
        <fullName evidence="1">Uncharacterized protein</fullName>
    </submittedName>
</protein>
<organism evidence="1 2">
    <name type="scientific">Skermanella stibiiresistens SB22</name>
    <dbReference type="NCBI Taxonomy" id="1385369"/>
    <lineage>
        <taxon>Bacteria</taxon>
        <taxon>Pseudomonadati</taxon>
        <taxon>Pseudomonadota</taxon>
        <taxon>Alphaproteobacteria</taxon>
        <taxon>Rhodospirillales</taxon>
        <taxon>Azospirillaceae</taxon>
        <taxon>Skermanella</taxon>
    </lineage>
</organism>
<evidence type="ECO:0000313" key="1">
    <source>
        <dbReference type="EMBL" id="EWY41528.1"/>
    </source>
</evidence>